<dbReference type="EMBL" id="VFQX01000036">
    <property type="protein sequence ID" value="KAF0976935.1"/>
    <property type="molecule type" value="Genomic_DNA"/>
</dbReference>
<comment type="caution">
    <text evidence="2">The sequence shown here is derived from an EMBL/GenBank/DDBJ whole genome shotgun (WGS) entry which is preliminary data.</text>
</comment>
<dbReference type="VEuPathDB" id="AmoebaDB:NF0041360"/>
<name>A0A6A5BUD0_NAEFO</name>
<proteinExistence type="predicted"/>
<feature type="region of interest" description="Disordered" evidence="1">
    <location>
        <begin position="281"/>
        <end position="327"/>
    </location>
</feature>
<dbReference type="VEuPathDB" id="AmoebaDB:FDP41_004230"/>
<keyword evidence="3" id="KW-1185">Reference proteome</keyword>
<evidence type="ECO:0000313" key="2">
    <source>
        <dbReference type="EMBL" id="KAF0976935.1"/>
    </source>
</evidence>
<evidence type="ECO:0000313" key="3">
    <source>
        <dbReference type="Proteomes" id="UP000444721"/>
    </source>
</evidence>
<feature type="compositionally biased region" description="Low complexity" evidence="1">
    <location>
        <begin position="284"/>
        <end position="322"/>
    </location>
</feature>
<dbReference type="VEuPathDB" id="AmoebaDB:NfTy_068220"/>
<organism evidence="2 3">
    <name type="scientific">Naegleria fowleri</name>
    <name type="common">Brain eating amoeba</name>
    <dbReference type="NCBI Taxonomy" id="5763"/>
    <lineage>
        <taxon>Eukaryota</taxon>
        <taxon>Discoba</taxon>
        <taxon>Heterolobosea</taxon>
        <taxon>Tetramitia</taxon>
        <taxon>Eutetramitia</taxon>
        <taxon>Vahlkampfiidae</taxon>
        <taxon>Naegleria</taxon>
    </lineage>
</organism>
<dbReference type="Proteomes" id="UP000444721">
    <property type="component" value="Unassembled WGS sequence"/>
</dbReference>
<protein>
    <submittedName>
        <fullName evidence="2">Uncharacterized protein</fullName>
    </submittedName>
</protein>
<dbReference type="OMA" id="CTSAMIE"/>
<dbReference type="OrthoDB" id="10584937at2759"/>
<dbReference type="GeneID" id="68111448"/>
<evidence type="ECO:0000256" key="1">
    <source>
        <dbReference type="SAM" id="MobiDB-lite"/>
    </source>
</evidence>
<gene>
    <name evidence="2" type="ORF">FDP41_004230</name>
</gene>
<dbReference type="RefSeq" id="XP_044561648.1">
    <property type="nucleotide sequence ID" value="XM_044707623.1"/>
</dbReference>
<reference evidence="2 3" key="1">
    <citation type="journal article" date="2019" name="Sci. Rep.">
        <title>Nanopore sequencing improves the draft genome of the human pathogenic amoeba Naegleria fowleri.</title>
        <authorList>
            <person name="Liechti N."/>
            <person name="Schurch N."/>
            <person name="Bruggmann R."/>
            <person name="Wittwer M."/>
        </authorList>
    </citation>
    <scope>NUCLEOTIDE SEQUENCE [LARGE SCALE GENOMIC DNA]</scope>
    <source>
        <strain evidence="2 3">ATCC 30894</strain>
    </source>
</reference>
<accession>A0A6A5BUD0</accession>
<dbReference type="AlphaFoldDB" id="A0A6A5BUD0"/>
<sequence length="357" mass="40848">MQSTTQVNCAEPFITNNMSSFSHIPSMTLMGNSDKMTMIPNINGVKIRDHVSHECHNSPQTFHSGITDEMIKNILSPEMSTSRQLMVEHFMMFAEGDHQSSLQTTTLAPSSSVIWDDTELNDPSSPEPSKKFFPFTSSCDPEITRCQYMNETFTMKNREELFRIIDEALRHVHSSLGLQWSMLHQTQRRSCNVGVCNNNTHLTSTINGEKNNSQMLLNEWMQSPTLHWFTSMMESQHNEFHLASNVLQSNHLHTTSLTNNCTIIPEMMMTTSSQYRNHQHLDSTLESSDSSTCSSTFVASTPSKKTRKSTSQTKISKSNKTSQMHPSMKYRVRFGHNLFEEISFKKTNPHQKFIIFK</sequence>